<name>A0A372IU83_9BACT</name>
<reference evidence="1 2" key="1">
    <citation type="submission" date="2018-08" db="EMBL/GenBank/DDBJ databases">
        <title>Acidipila sp. 4G-K13, an acidobacterium isolated from forest soil.</title>
        <authorList>
            <person name="Gao Z.-H."/>
            <person name="Qiu L.-H."/>
        </authorList>
    </citation>
    <scope>NUCLEOTIDE SEQUENCE [LARGE SCALE GENOMIC DNA]</scope>
    <source>
        <strain evidence="1 2">4G-K13</strain>
    </source>
</reference>
<accession>A0A372IU83</accession>
<gene>
    <name evidence="1" type="ORF">D0Y96_02605</name>
</gene>
<protein>
    <submittedName>
        <fullName evidence="1">Uncharacterized protein</fullName>
    </submittedName>
</protein>
<dbReference type="Proteomes" id="UP000264702">
    <property type="component" value="Unassembled WGS sequence"/>
</dbReference>
<dbReference type="EMBL" id="QVQT01000001">
    <property type="protein sequence ID" value="RFU18465.1"/>
    <property type="molecule type" value="Genomic_DNA"/>
</dbReference>
<organism evidence="1 2">
    <name type="scientific">Paracidobacterium acidisoli</name>
    <dbReference type="NCBI Taxonomy" id="2303751"/>
    <lineage>
        <taxon>Bacteria</taxon>
        <taxon>Pseudomonadati</taxon>
        <taxon>Acidobacteriota</taxon>
        <taxon>Terriglobia</taxon>
        <taxon>Terriglobales</taxon>
        <taxon>Acidobacteriaceae</taxon>
        <taxon>Paracidobacterium</taxon>
    </lineage>
</organism>
<keyword evidence="2" id="KW-1185">Reference proteome</keyword>
<dbReference type="AlphaFoldDB" id="A0A372IU83"/>
<comment type="caution">
    <text evidence="1">The sequence shown here is derived from an EMBL/GenBank/DDBJ whole genome shotgun (WGS) entry which is preliminary data.</text>
</comment>
<evidence type="ECO:0000313" key="2">
    <source>
        <dbReference type="Proteomes" id="UP000264702"/>
    </source>
</evidence>
<evidence type="ECO:0000313" key="1">
    <source>
        <dbReference type="EMBL" id="RFU18465.1"/>
    </source>
</evidence>
<proteinExistence type="predicted"/>
<sequence length="70" mass="8490">MTQKKLQCPKCEEVELTRVARRGFLQEFIYPRFGLFPWECGQCRQVFLMKARGKSYRRTRSKKEELTEKN</sequence>